<dbReference type="EMBL" id="BGPR01011846">
    <property type="protein sequence ID" value="GBN53251.1"/>
    <property type="molecule type" value="Genomic_DNA"/>
</dbReference>
<keyword evidence="2" id="KW-1185">Reference proteome</keyword>
<comment type="caution">
    <text evidence="1">The sequence shown here is derived from an EMBL/GenBank/DDBJ whole genome shotgun (WGS) entry which is preliminary data.</text>
</comment>
<evidence type="ECO:0000313" key="2">
    <source>
        <dbReference type="Proteomes" id="UP000499080"/>
    </source>
</evidence>
<evidence type="ECO:0000313" key="1">
    <source>
        <dbReference type="EMBL" id="GBN53251.1"/>
    </source>
</evidence>
<protein>
    <submittedName>
        <fullName evidence="1">Uncharacterized protein</fullName>
    </submittedName>
</protein>
<organism evidence="1 2">
    <name type="scientific">Araneus ventricosus</name>
    <name type="common">Orbweaver spider</name>
    <name type="synonym">Epeira ventricosa</name>
    <dbReference type="NCBI Taxonomy" id="182803"/>
    <lineage>
        <taxon>Eukaryota</taxon>
        <taxon>Metazoa</taxon>
        <taxon>Ecdysozoa</taxon>
        <taxon>Arthropoda</taxon>
        <taxon>Chelicerata</taxon>
        <taxon>Arachnida</taxon>
        <taxon>Araneae</taxon>
        <taxon>Araneomorphae</taxon>
        <taxon>Entelegynae</taxon>
        <taxon>Araneoidea</taxon>
        <taxon>Araneidae</taxon>
        <taxon>Araneus</taxon>
    </lineage>
</organism>
<accession>A0A4Y2PPY5</accession>
<sequence length="98" mass="11235">MSIFDLTVDKRIFVILKLTEEFSRKILYAIFYHLNFEILVDDIIPHEPGSVCHDSENFILQYLDFSSVSFCGDTPDRGRVCCIAAGKSWNEQEGPESL</sequence>
<gene>
    <name evidence="1" type="ORF">AVEN_16522_1</name>
</gene>
<name>A0A4Y2PPY5_ARAVE</name>
<proteinExistence type="predicted"/>
<dbReference type="Proteomes" id="UP000499080">
    <property type="component" value="Unassembled WGS sequence"/>
</dbReference>
<dbReference type="AlphaFoldDB" id="A0A4Y2PPY5"/>
<reference evidence="1 2" key="1">
    <citation type="journal article" date="2019" name="Sci. Rep.">
        <title>Orb-weaving spider Araneus ventricosus genome elucidates the spidroin gene catalogue.</title>
        <authorList>
            <person name="Kono N."/>
            <person name="Nakamura H."/>
            <person name="Ohtoshi R."/>
            <person name="Moran D.A.P."/>
            <person name="Shinohara A."/>
            <person name="Yoshida Y."/>
            <person name="Fujiwara M."/>
            <person name="Mori M."/>
            <person name="Tomita M."/>
            <person name="Arakawa K."/>
        </authorList>
    </citation>
    <scope>NUCLEOTIDE SEQUENCE [LARGE SCALE GENOMIC DNA]</scope>
</reference>